<dbReference type="SUPFAM" id="SSF52540">
    <property type="entry name" value="P-loop containing nucleoside triphosphate hydrolases"/>
    <property type="match status" value="1"/>
</dbReference>
<proteinExistence type="predicted"/>
<dbReference type="EMBL" id="BJNG01000046">
    <property type="protein sequence ID" value="GEC22502.1"/>
    <property type="molecule type" value="Genomic_DNA"/>
</dbReference>
<name>A0A4Y3WUC8_9PSEU</name>
<dbReference type="InterPro" id="IPR049945">
    <property type="entry name" value="AAA_22"/>
</dbReference>
<dbReference type="GO" id="GO:0016887">
    <property type="term" value="F:ATP hydrolysis activity"/>
    <property type="evidence" value="ECO:0007669"/>
    <property type="project" value="InterPro"/>
</dbReference>
<protein>
    <recommendedName>
        <fullName evidence="1">ORC1/DEAH AAA+ ATPase domain-containing protein</fullName>
    </recommendedName>
</protein>
<reference evidence="2 3" key="1">
    <citation type="submission" date="2019-06" db="EMBL/GenBank/DDBJ databases">
        <title>Whole genome shotgun sequence of Pseudonocardia hydrocarbonoxydans NBRC 14498.</title>
        <authorList>
            <person name="Hosoyama A."/>
            <person name="Uohara A."/>
            <person name="Ohji S."/>
            <person name="Ichikawa N."/>
        </authorList>
    </citation>
    <scope>NUCLEOTIDE SEQUENCE [LARGE SCALE GENOMIC DNA]</scope>
    <source>
        <strain evidence="2 3">NBRC 14498</strain>
    </source>
</reference>
<accession>A0A4Y3WUC8</accession>
<comment type="caution">
    <text evidence="2">The sequence shown here is derived from an EMBL/GenBank/DDBJ whole genome shotgun (WGS) entry which is preliminary data.</text>
</comment>
<gene>
    <name evidence="2" type="ORF">PHY01_47850</name>
</gene>
<feature type="domain" description="ORC1/DEAH AAA+ ATPase" evidence="1">
    <location>
        <begin position="33"/>
        <end position="157"/>
    </location>
</feature>
<dbReference type="OrthoDB" id="4180634at2"/>
<organism evidence="2 3">
    <name type="scientific">Pseudonocardia hydrocarbonoxydans</name>
    <dbReference type="NCBI Taxonomy" id="76726"/>
    <lineage>
        <taxon>Bacteria</taxon>
        <taxon>Bacillati</taxon>
        <taxon>Actinomycetota</taxon>
        <taxon>Actinomycetes</taxon>
        <taxon>Pseudonocardiales</taxon>
        <taxon>Pseudonocardiaceae</taxon>
        <taxon>Pseudonocardia</taxon>
    </lineage>
</organism>
<dbReference type="InterPro" id="IPR052026">
    <property type="entry name" value="ExeA_AAA_ATPase_DNA-bind"/>
</dbReference>
<evidence type="ECO:0000313" key="3">
    <source>
        <dbReference type="Proteomes" id="UP000320338"/>
    </source>
</evidence>
<dbReference type="RefSeq" id="WP_141282057.1">
    <property type="nucleotide sequence ID" value="NZ_BAAARZ010000077.1"/>
</dbReference>
<dbReference type="PANTHER" id="PTHR35894">
    <property type="entry name" value="GENERAL SECRETION PATHWAY PROTEIN A-RELATED"/>
    <property type="match status" value="1"/>
</dbReference>
<dbReference type="PANTHER" id="PTHR35894:SF1">
    <property type="entry name" value="PHOSPHORIBULOKINASE _ URIDINE KINASE FAMILY"/>
    <property type="match status" value="1"/>
</dbReference>
<dbReference type="Gene3D" id="3.40.50.300">
    <property type="entry name" value="P-loop containing nucleotide triphosphate hydrolases"/>
    <property type="match status" value="1"/>
</dbReference>
<dbReference type="Proteomes" id="UP000320338">
    <property type="component" value="Unassembled WGS sequence"/>
</dbReference>
<keyword evidence="3" id="KW-1185">Reference proteome</keyword>
<dbReference type="AlphaFoldDB" id="A0A4Y3WUC8"/>
<dbReference type="InterPro" id="IPR027417">
    <property type="entry name" value="P-loop_NTPase"/>
</dbReference>
<dbReference type="Pfam" id="PF13401">
    <property type="entry name" value="AAA_22"/>
    <property type="match status" value="1"/>
</dbReference>
<sequence>MVRHFLDVEGAATLPTDSLLMVERAVTDLLAVQAMGTVHGSAGLGKTYAVEQALTRAVIDGRAGRAPCWVKFPSRPTMRLVAAALLAELTRVPTGRGNRFVLTEQLLEELAPPPGGGGHVVVVDEAQSLNTECIEYLRYLHDHKATRFALLLVGGDGNWKVLSREPMLRSRIYRRVSVEPLTPAEVVRFIPTYHPLYDGVDGELVLLIDDHFAHGNLRHWAAFTKTAATLCAAAGTDRIDETVARNAFTLHGGGTAA</sequence>
<evidence type="ECO:0000313" key="2">
    <source>
        <dbReference type="EMBL" id="GEC22502.1"/>
    </source>
</evidence>
<evidence type="ECO:0000259" key="1">
    <source>
        <dbReference type="Pfam" id="PF13401"/>
    </source>
</evidence>